<evidence type="ECO:0000313" key="10">
    <source>
        <dbReference type="EMBL" id="MFD0949423.1"/>
    </source>
</evidence>
<comment type="caution">
    <text evidence="10">The sequence shown here is derived from an EMBL/GenBank/DDBJ whole genome shotgun (WGS) entry which is preliminary data.</text>
</comment>
<keyword evidence="4 8" id="KW-0288">FMN</keyword>
<dbReference type="CDD" id="cd02135">
    <property type="entry name" value="YdjA-like"/>
    <property type="match status" value="1"/>
</dbReference>
<dbReference type="InterPro" id="IPR029479">
    <property type="entry name" value="Nitroreductase"/>
</dbReference>
<dbReference type="PANTHER" id="PTHR43821">
    <property type="entry name" value="NAD(P)H NITROREDUCTASE YDJA-RELATED"/>
    <property type="match status" value="1"/>
</dbReference>
<keyword evidence="6 8" id="KW-0560">Oxidoreductase</keyword>
<dbReference type="EMBL" id="JBHTIT010000001">
    <property type="protein sequence ID" value="MFD0949423.1"/>
    <property type="molecule type" value="Genomic_DNA"/>
</dbReference>
<evidence type="ECO:0000256" key="7">
    <source>
        <dbReference type="ARBA" id="ARBA00023027"/>
    </source>
</evidence>
<evidence type="ECO:0000256" key="3">
    <source>
        <dbReference type="ARBA" id="ARBA00022630"/>
    </source>
</evidence>
<gene>
    <name evidence="10" type="ORF">ACFQ0F_03300</name>
</gene>
<dbReference type="SUPFAM" id="SSF55469">
    <property type="entry name" value="FMN-dependent nitroreductase-like"/>
    <property type="match status" value="1"/>
</dbReference>
<evidence type="ECO:0000313" key="11">
    <source>
        <dbReference type="Proteomes" id="UP001597044"/>
    </source>
</evidence>
<dbReference type="EC" id="1.-.-.-" evidence="8"/>
<evidence type="ECO:0000256" key="8">
    <source>
        <dbReference type="PIRNR" id="PIRNR000232"/>
    </source>
</evidence>
<proteinExistence type="inferred from homology"/>
<keyword evidence="7 8" id="KW-0520">NAD</keyword>
<dbReference type="PANTHER" id="PTHR43821:SF1">
    <property type="entry name" value="NAD(P)H NITROREDUCTASE YDJA-RELATED"/>
    <property type="match status" value="1"/>
</dbReference>
<dbReference type="InterPro" id="IPR052530">
    <property type="entry name" value="NAD(P)H_nitroreductase"/>
</dbReference>
<evidence type="ECO:0000256" key="5">
    <source>
        <dbReference type="ARBA" id="ARBA00022857"/>
    </source>
</evidence>
<accession>A0ABW3HDB6</accession>
<comment type="similarity">
    <text evidence="2 8">Belongs to the nitroreductase family.</text>
</comment>
<evidence type="ECO:0000256" key="1">
    <source>
        <dbReference type="ARBA" id="ARBA00001917"/>
    </source>
</evidence>
<keyword evidence="3 8" id="KW-0285">Flavoprotein</keyword>
<evidence type="ECO:0000259" key="9">
    <source>
        <dbReference type="Pfam" id="PF00881"/>
    </source>
</evidence>
<feature type="domain" description="Nitroreductase" evidence="9">
    <location>
        <begin position="7"/>
        <end position="163"/>
    </location>
</feature>
<reference evidence="11" key="1">
    <citation type="journal article" date="2019" name="Int. J. Syst. Evol. Microbiol.">
        <title>The Global Catalogue of Microorganisms (GCM) 10K type strain sequencing project: providing services to taxonomists for standard genome sequencing and annotation.</title>
        <authorList>
            <consortium name="The Broad Institute Genomics Platform"/>
            <consortium name="The Broad Institute Genome Sequencing Center for Infectious Disease"/>
            <person name="Wu L."/>
            <person name="Ma J."/>
        </authorList>
    </citation>
    <scope>NUCLEOTIDE SEQUENCE [LARGE SCALE GENOMIC DNA]</scope>
    <source>
        <strain evidence="11">CCUG 63419</strain>
    </source>
</reference>
<keyword evidence="11" id="KW-1185">Reference proteome</keyword>
<keyword evidence="5 8" id="KW-0521">NADP</keyword>
<evidence type="ECO:0000256" key="6">
    <source>
        <dbReference type="ARBA" id="ARBA00023002"/>
    </source>
</evidence>
<dbReference type="PIRSF" id="PIRSF000232">
    <property type="entry name" value="YdjA"/>
    <property type="match status" value="1"/>
</dbReference>
<dbReference type="RefSeq" id="WP_379069126.1">
    <property type="nucleotide sequence ID" value="NZ_JBHTIT010000001.1"/>
</dbReference>
<name>A0ABW3HDB6_9GAMM</name>
<protein>
    <recommendedName>
        <fullName evidence="8">Putative NAD(P)H nitroreductase</fullName>
        <ecNumber evidence="8">1.-.-.-</ecNumber>
    </recommendedName>
</protein>
<evidence type="ECO:0000256" key="2">
    <source>
        <dbReference type="ARBA" id="ARBA00007118"/>
    </source>
</evidence>
<dbReference type="Gene3D" id="3.40.109.10">
    <property type="entry name" value="NADH Oxidase"/>
    <property type="match status" value="1"/>
</dbReference>
<dbReference type="InterPro" id="IPR000415">
    <property type="entry name" value="Nitroreductase-like"/>
</dbReference>
<dbReference type="Proteomes" id="UP001597044">
    <property type="component" value="Unassembled WGS sequence"/>
</dbReference>
<comment type="cofactor">
    <cofactor evidence="1 8">
        <name>FMN</name>
        <dbReference type="ChEBI" id="CHEBI:58210"/>
    </cofactor>
</comment>
<organism evidence="10 11">
    <name type="scientific">Paraperlucidibaca wandonensis</name>
    <dbReference type="NCBI Taxonomy" id="1268273"/>
    <lineage>
        <taxon>Bacteria</taxon>
        <taxon>Pseudomonadati</taxon>
        <taxon>Pseudomonadota</taxon>
        <taxon>Gammaproteobacteria</taxon>
        <taxon>Moraxellales</taxon>
        <taxon>Moraxellaceae</taxon>
        <taxon>Paraperlucidibaca</taxon>
    </lineage>
</organism>
<dbReference type="Pfam" id="PF00881">
    <property type="entry name" value="Nitroreductase"/>
    <property type="match status" value="1"/>
</dbReference>
<sequence>MDALTAIRTRRSLPRLGLPVPTPEQLAIAFEAAACAPDHRVIRPWRYLVIEGDGLAQLGEVFVAAIAKTDPARAEVEAERFRQLPLRAPMIIVAVLSLQDHPGVPEWEQWLSLGASVQNLLLALHAQGMAAIWRTGEMATEKHVCAELGLAPHEHIGGLVYVGSALADKAAPALPEKLWAQWPAK</sequence>
<dbReference type="InterPro" id="IPR026021">
    <property type="entry name" value="YdjA-like"/>
</dbReference>
<evidence type="ECO:0000256" key="4">
    <source>
        <dbReference type="ARBA" id="ARBA00022643"/>
    </source>
</evidence>